<dbReference type="AlphaFoldDB" id="A0A2Z2MJ18"/>
<dbReference type="EMBL" id="CP015103">
    <property type="protein sequence ID" value="ASJ07758.1"/>
    <property type="molecule type" value="Genomic_DNA"/>
</dbReference>
<dbReference type="GO" id="GO:0008270">
    <property type="term" value="F:zinc ion binding"/>
    <property type="evidence" value="ECO:0007669"/>
    <property type="project" value="InterPro"/>
</dbReference>
<sequence>MRTYRARILSFENPSSPSEYRYMSVNDEGHIVALSREKPAITGELVDYSEYLILPGFIDTHIHLPQLHERARISGSLLEWLERYIFPAEGRVADPNFAREVNEEFFSLLLRNGTTTAVVFSSSHREATEIAFEEAMKSGIRAVIGQVLMDMNGPGELLTTPERAVEDIKAVASRWHGFDGRLFYAVTPRFAVSCTMELMRASAEVAREMNLYVQTHLSEQVGEIEEVLRLFPDAESYTDVYLRAGLLGERTIVAHAIHLSDRERKMLADTGTKVAHCPSSNFFLHSGVMDLKAQEKAGLTVSLGSDVGAGPFLSMLEVMRDAYYANPMGPFKAFHLLTMGGARALGMEDRIGSLEAGKEADFVVIDPEPLAGTGGELEVLLSRLMILGDERNVTARYVRGRKLWPS</sequence>
<dbReference type="InterPro" id="IPR006680">
    <property type="entry name" value="Amidohydro-rel"/>
</dbReference>
<evidence type="ECO:0000256" key="5">
    <source>
        <dbReference type="ARBA" id="ARBA00022723"/>
    </source>
</evidence>
<dbReference type="InterPro" id="IPR051607">
    <property type="entry name" value="Metallo-dep_hydrolases"/>
</dbReference>
<name>A0A2Z2MJ18_9EURY</name>
<dbReference type="PANTHER" id="PTHR11271:SF6">
    <property type="entry name" value="GUANINE DEAMINASE"/>
    <property type="match status" value="1"/>
</dbReference>
<dbReference type="InterPro" id="IPR011059">
    <property type="entry name" value="Metal-dep_hydrolase_composite"/>
</dbReference>
<dbReference type="Gene3D" id="3.20.20.140">
    <property type="entry name" value="Metal-dependent hydrolases"/>
    <property type="match status" value="1"/>
</dbReference>
<evidence type="ECO:0000256" key="3">
    <source>
        <dbReference type="ARBA" id="ARBA00006745"/>
    </source>
</evidence>
<keyword evidence="7" id="KW-0862">Zinc</keyword>
<feature type="domain" description="Amidohydrolase-related" evidence="8">
    <location>
        <begin position="53"/>
        <end position="401"/>
    </location>
</feature>
<evidence type="ECO:0000259" key="8">
    <source>
        <dbReference type="Pfam" id="PF01979"/>
    </source>
</evidence>
<reference evidence="9 10" key="1">
    <citation type="submission" date="2016-04" db="EMBL/GenBank/DDBJ databases">
        <title>Complete genome sequence of Thermococcus siculi type strain RG-20.</title>
        <authorList>
            <person name="Oger P.M."/>
        </authorList>
    </citation>
    <scope>NUCLEOTIDE SEQUENCE [LARGE SCALE GENOMIC DNA]</scope>
    <source>
        <strain evidence="9 10">RG-20</strain>
    </source>
</reference>
<dbReference type="InterPro" id="IPR014311">
    <property type="entry name" value="Guanine_deaminase"/>
</dbReference>
<dbReference type="UniPathway" id="UPA00603">
    <property type="reaction ID" value="UER00660"/>
</dbReference>
<dbReference type="Proteomes" id="UP000250125">
    <property type="component" value="Chromosome"/>
</dbReference>
<accession>A0A2Z2MJ18</accession>
<evidence type="ECO:0000313" key="10">
    <source>
        <dbReference type="Proteomes" id="UP000250125"/>
    </source>
</evidence>
<dbReference type="KEGG" id="tsl:A3L11_00340"/>
<keyword evidence="10" id="KW-1185">Reference proteome</keyword>
<evidence type="ECO:0000256" key="4">
    <source>
        <dbReference type="ARBA" id="ARBA00012781"/>
    </source>
</evidence>
<dbReference type="GO" id="GO:0006147">
    <property type="term" value="P:guanine catabolic process"/>
    <property type="evidence" value="ECO:0007669"/>
    <property type="project" value="UniProtKB-UniPathway"/>
</dbReference>
<protein>
    <recommendedName>
        <fullName evidence="4">guanine deaminase</fullName>
        <ecNumber evidence="4">3.5.4.3</ecNumber>
    </recommendedName>
</protein>
<comment type="similarity">
    <text evidence="3">Belongs to the metallo-dependent hydrolases superfamily. ATZ/TRZ family.</text>
</comment>
<comment type="cofactor">
    <cofactor evidence="1">
        <name>Zn(2+)</name>
        <dbReference type="ChEBI" id="CHEBI:29105"/>
    </cofactor>
</comment>
<dbReference type="GO" id="GO:0008892">
    <property type="term" value="F:guanine deaminase activity"/>
    <property type="evidence" value="ECO:0007669"/>
    <property type="project" value="UniProtKB-EC"/>
</dbReference>
<dbReference type="PANTHER" id="PTHR11271">
    <property type="entry name" value="GUANINE DEAMINASE"/>
    <property type="match status" value="1"/>
</dbReference>
<proteinExistence type="inferred from homology"/>
<evidence type="ECO:0000256" key="7">
    <source>
        <dbReference type="ARBA" id="ARBA00022833"/>
    </source>
</evidence>
<dbReference type="GO" id="GO:0005829">
    <property type="term" value="C:cytosol"/>
    <property type="evidence" value="ECO:0007669"/>
    <property type="project" value="TreeGrafter"/>
</dbReference>
<evidence type="ECO:0000313" key="9">
    <source>
        <dbReference type="EMBL" id="ASJ07758.1"/>
    </source>
</evidence>
<dbReference type="InterPro" id="IPR032466">
    <property type="entry name" value="Metal_Hydrolase"/>
</dbReference>
<dbReference type="GeneID" id="33316641"/>
<evidence type="ECO:0000256" key="2">
    <source>
        <dbReference type="ARBA" id="ARBA00004984"/>
    </source>
</evidence>
<dbReference type="Pfam" id="PF01979">
    <property type="entry name" value="Amidohydro_1"/>
    <property type="match status" value="1"/>
</dbReference>
<keyword evidence="6" id="KW-0378">Hydrolase</keyword>
<dbReference type="EC" id="3.5.4.3" evidence="4"/>
<keyword evidence="5" id="KW-0479">Metal-binding</keyword>
<dbReference type="SUPFAM" id="SSF51556">
    <property type="entry name" value="Metallo-dependent hydrolases"/>
    <property type="match status" value="1"/>
</dbReference>
<dbReference type="Gene3D" id="2.30.40.10">
    <property type="entry name" value="Urease, subunit C, domain 1"/>
    <property type="match status" value="1"/>
</dbReference>
<gene>
    <name evidence="9" type="ORF">A3L11_00340</name>
</gene>
<dbReference type="NCBIfam" id="TIGR02967">
    <property type="entry name" value="guan_deamin"/>
    <property type="match status" value="1"/>
</dbReference>
<dbReference type="NCBIfam" id="NF006679">
    <property type="entry name" value="PRK09228.1"/>
    <property type="match status" value="1"/>
</dbReference>
<dbReference type="SUPFAM" id="SSF51338">
    <property type="entry name" value="Composite domain of metallo-dependent hydrolases"/>
    <property type="match status" value="1"/>
</dbReference>
<organism evidence="9 10">
    <name type="scientific">Thermococcus siculi</name>
    <dbReference type="NCBI Taxonomy" id="72803"/>
    <lineage>
        <taxon>Archaea</taxon>
        <taxon>Methanobacteriati</taxon>
        <taxon>Methanobacteriota</taxon>
        <taxon>Thermococci</taxon>
        <taxon>Thermococcales</taxon>
        <taxon>Thermococcaceae</taxon>
        <taxon>Thermococcus</taxon>
    </lineage>
</organism>
<evidence type="ECO:0000256" key="6">
    <source>
        <dbReference type="ARBA" id="ARBA00022801"/>
    </source>
</evidence>
<comment type="pathway">
    <text evidence="2">Purine metabolism; guanine degradation; xanthine from guanine: step 1/1.</text>
</comment>
<evidence type="ECO:0000256" key="1">
    <source>
        <dbReference type="ARBA" id="ARBA00001947"/>
    </source>
</evidence>
<dbReference type="RefSeq" id="WP_088855004.1">
    <property type="nucleotide sequence ID" value="NZ_CP015103.1"/>
</dbReference>